<proteinExistence type="predicted"/>
<feature type="transmembrane region" description="Helical" evidence="5">
    <location>
        <begin position="186"/>
        <end position="204"/>
    </location>
</feature>
<evidence type="ECO:0000256" key="4">
    <source>
        <dbReference type="ARBA" id="ARBA00023136"/>
    </source>
</evidence>
<feature type="transmembrane region" description="Helical" evidence="5">
    <location>
        <begin position="23"/>
        <end position="52"/>
    </location>
</feature>
<comment type="caution">
    <text evidence="6">The sequence shown here is derived from an EMBL/GenBank/DDBJ whole genome shotgun (WGS) entry which is preliminary data.</text>
</comment>
<dbReference type="GO" id="GO:0005886">
    <property type="term" value="C:plasma membrane"/>
    <property type="evidence" value="ECO:0007669"/>
    <property type="project" value="TreeGrafter"/>
</dbReference>
<dbReference type="EMBL" id="LWAF01000003">
    <property type="protein sequence ID" value="ODN30931.1"/>
    <property type="molecule type" value="Genomic_DNA"/>
</dbReference>
<dbReference type="OrthoDB" id="166227at2"/>
<organism evidence="6 7">
    <name type="scientific">Fervidobacterium thailandense</name>
    <dbReference type="NCBI Taxonomy" id="1008305"/>
    <lineage>
        <taxon>Bacteria</taxon>
        <taxon>Thermotogati</taxon>
        <taxon>Thermotogota</taxon>
        <taxon>Thermotogae</taxon>
        <taxon>Thermotogales</taxon>
        <taxon>Fervidobacteriaceae</taxon>
        <taxon>Fervidobacterium</taxon>
    </lineage>
</organism>
<dbReference type="STRING" id="1008305.A4H02_03490"/>
<evidence type="ECO:0000256" key="2">
    <source>
        <dbReference type="ARBA" id="ARBA00022692"/>
    </source>
</evidence>
<feature type="transmembrane region" description="Helical" evidence="5">
    <location>
        <begin position="64"/>
        <end position="86"/>
    </location>
</feature>
<evidence type="ECO:0000256" key="1">
    <source>
        <dbReference type="ARBA" id="ARBA00004141"/>
    </source>
</evidence>
<evidence type="ECO:0000313" key="6">
    <source>
        <dbReference type="EMBL" id="ODN30931.1"/>
    </source>
</evidence>
<dbReference type="InterPro" id="IPR003339">
    <property type="entry name" value="ABC/ECF_trnsptr_transmembrane"/>
</dbReference>
<gene>
    <name evidence="6" type="ORF">A4H02_03490</name>
</gene>
<keyword evidence="7" id="KW-1185">Reference proteome</keyword>
<keyword evidence="2 5" id="KW-0812">Transmembrane</keyword>
<reference evidence="7" key="1">
    <citation type="submission" date="2016-04" db="EMBL/GenBank/DDBJ databases">
        <title>The genome sequence project of a novel Fervidobacterium isolate from a hot spring in Thailand.</title>
        <authorList>
            <person name="Gonzalez J.M."/>
            <person name="Cuecas A."/>
            <person name="Kanoksilapatham W."/>
        </authorList>
    </citation>
    <scope>NUCLEOTIDE SEQUENCE [LARGE SCALE GENOMIC DNA]</scope>
    <source>
        <strain evidence="7">FC2004</strain>
    </source>
</reference>
<dbReference type="PANTHER" id="PTHR33514">
    <property type="entry name" value="PROTEIN ABCI12, CHLOROPLASTIC"/>
    <property type="match status" value="1"/>
</dbReference>
<evidence type="ECO:0000256" key="3">
    <source>
        <dbReference type="ARBA" id="ARBA00022989"/>
    </source>
</evidence>
<feature type="transmembrane region" description="Helical" evidence="5">
    <location>
        <begin position="240"/>
        <end position="259"/>
    </location>
</feature>
<name>A0A1E3G3T3_9BACT</name>
<accession>A0A1E3G3T3</accession>
<evidence type="ECO:0000313" key="7">
    <source>
        <dbReference type="Proteomes" id="UP000094570"/>
    </source>
</evidence>
<comment type="subcellular location">
    <subcellularLocation>
        <location evidence="1">Membrane</location>
        <topology evidence="1">Multi-pass membrane protein</topology>
    </subcellularLocation>
</comment>
<keyword evidence="3 5" id="KW-1133">Transmembrane helix</keyword>
<sequence length="260" mass="29241">MRVLSLYVERDTLVHRLAPFTKLMFALTSTVVTFLFPSIVVGGVFLGLSVFLTSVAKVLKYLTNLLFVVLVLSISIVVIQGMFYVGNRTSLFSLFGITFYSEGLQRATVLVLRLFTMISAFGVLVLTTCPSDLIDDLVRRGLSPRFGYVLASVLQIVPQMLSTATRIIDAQRSRGLEMEGSFLKKLRAFFALIGPLVLGSLVEARERALALEMRGFAVRTKRTFLKEFAESKLDKFLVRLFQFILYGSITWRIVSWIVLK</sequence>
<keyword evidence="4 5" id="KW-0472">Membrane</keyword>
<dbReference type="CDD" id="cd16914">
    <property type="entry name" value="EcfT"/>
    <property type="match status" value="1"/>
</dbReference>
<protein>
    <submittedName>
        <fullName evidence="6">Cobalt ABC transporter permease</fullName>
    </submittedName>
</protein>
<dbReference type="Proteomes" id="UP000094570">
    <property type="component" value="Unassembled WGS sequence"/>
</dbReference>
<dbReference type="Pfam" id="PF02361">
    <property type="entry name" value="CbiQ"/>
    <property type="match status" value="1"/>
</dbReference>
<dbReference type="RefSeq" id="WP_069292768.1">
    <property type="nucleotide sequence ID" value="NZ_CP140110.1"/>
</dbReference>
<dbReference type="AlphaFoldDB" id="A0A1E3G3T3"/>
<dbReference type="PANTHER" id="PTHR33514:SF13">
    <property type="entry name" value="PROTEIN ABCI12, CHLOROPLASTIC"/>
    <property type="match status" value="1"/>
</dbReference>
<feature type="transmembrane region" description="Helical" evidence="5">
    <location>
        <begin position="107"/>
        <end position="126"/>
    </location>
</feature>
<feature type="transmembrane region" description="Helical" evidence="5">
    <location>
        <begin position="146"/>
        <end position="165"/>
    </location>
</feature>
<evidence type="ECO:0000256" key="5">
    <source>
        <dbReference type="SAM" id="Phobius"/>
    </source>
</evidence>